<dbReference type="PROSITE" id="PS51755">
    <property type="entry name" value="OMPR_PHOB"/>
    <property type="match status" value="1"/>
</dbReference>
<protein>
    <recommendedName>
        <fullName evidence="3">OmpR/PhoB-type domain-containing protein</fullName>
    </recommendedName>
</protein>
<feature type="domain" description="OmpR/PhoB-type" evidence="3">
    <location>
        <begin position="8"/>
        <end position="107"/>
    </location>
</feature>
<evidence type="ECO:0000256" key="1">
    <source>
        <dbReference type="ARBA" id="ARBA00023125"/>
    </source>
</evidence>
<dbReference type="SMART" id="SM00862">
    <property type="entry name" value="Trans_reg_C"/>
    <property type="match status" value="1"/>
</dbReference>
<dbReference type="GO" id="GO:0006355">
    <property type="term" value="P:regulation of DNA-templated transcription"/>
    <property type="evidence" value="ECO:0007669"/>
    <property type="project" value="InterPro"/>
</dbReference>
<organism evidence="4 5">
    <name type="scientific">Paraconexibacter algicola</name>
    <dbReference type="NCBI Taxonomy" id="2133960"/>
    <lineage>
        <taxon>Bacteria</taxon>
        <taxon>Bacillati</taxon>
        <taxon>Actinomycetota</taxon>
        <taxon>Thermoleophilia</taxon>
        <taxon>Solirubrobacterales</taxon>
        <taxon>Paraconexibacteraceae</taxon>
        <taxon>Paraconexibacter</taxon>
    </lineage>
</organism>
<dbReference type="GO" id="GO:0003677">
    <property type="term" value="F:DNA binding"/>
    <property type="evidence" value="ECO:0007669"/>
    <property type="project" value="UniProtKB-UniRule"/>
</dbReference>
<dbReference type="OrthoDB" id="5244210at2"/>
<dbReference type="GO" id="GO:0000160">
    <property type="term" value="P:phosphorelay signal transduction system"/>
    <property type="evidence" value="ECO:0007669"/>
    <property type="project" value="InterPro"/>
</dbReference>
<dbReference type="CDD" id="cd00383">
    <property type="entry name" value="trans_reg_C"/>
    <property type="match status" value="1"/>
</dbReference>
<evidence type="ECO:0000313" key="5">
    <source>
        <dbReference type="Proteomes" id="UP000240739"/>
    </source>
</evidence>
<reference evidence="4 5" key="1">
    <citation type="submission" date="2018-03" db="EMBL/GenBank/DDBJ databases">
        <title>Aquarubrobacter algicola gen. nov., sp. nov., a novel actinobacterium isolated from shallow eutrophic lake during the end of cyanobacterial harmful algal blooms.</title>
        <authorList>
            <person name="Chun S.J."/>
        </authorList>
    </citation>
    <scope>NUCLEOTIDE SEQUENCE [LARGE SCALE GENOMIC DNA]</scope>
    <source>
        <strain evidence="4 5">Seoho-28</strain>
    </source>
</reference>
<dbReference type="AlphaFoldDB" id="A0A2T4UN29"/>
<dbReference type="Pfam" id="PF00486">
    <property type="entry name" value="Trans_reg_C"/>
    <property type="match status" value="1"/>
</dbReference>
<dbReference type="SUPFAM" id="SSF46894">
    <property type="entry name" value="C-terminal effector domain of the bipartite response regulators"/>
    <property type="match status" value="1"/>
</dbReference>
<dbReference type="RefSeq" id="WP_107569464.1">
    <property type="nucleotide sequence ID" value="NZ_PYYB01000001.1"/>
</dbReference>
<accession>A0A2T4UN29</accession>
<dbReference type="InterPro" id="IPR016032">
    <property type="entry name" value="Sig_transdc_resp-reg_C-effctor"/>
</dbReference>
<sequence length="124" mass="13830">MHAAASPDPVLRVGELEVRPAEGLAHAAGRTLMLSVREFGLLVALVGRAGHIVRREDLYRQVWGAELRRGDRSVDVYVHKLRVKLEEALPGVRSIHTHVGFGYRLELEPITSDSHPFHNEGTPR</sequence>
<comment type="caution">
    <text evidence="4">The sequence shown here is derived from an EMBL/GenBank/DDBJ whole genome shotgun (WGS) entry which is preliminary data.</text>
</comment>
<evidence type="ECO:0000313" key="4">
    <source>
        <dbReference type="EMBL" id="PTL60639.1"/>
    </source>
</evidence>
<evidence type="ECO:0000259" key="3">
    <source>
        <dbReference type="PROSITE" id="PS51755"/>
    </source>
</evidence>
<keyword evidence="5" id="KW-1185">Reference proteome</keyword>
<dbReference type="Gene3D" id="1.10.10.10">
    <property type="entry name" value="Winged helix-like DNA-binding domain superfamily/Winged helix DNA-binding domain"/>
    <property type="match status" value="1"/>
</dbReference>
<dbReference type="InterPro" id="IPR001867">
    <property type="entry name" value="OmpR/PhoB-type_DNA-bd"/>
</dbReference>
<feature type="DNA-binding region" description="OmpR/PhoB-type" evidence="2">
    <location>
        <begin position="8"/>
        <end position="107"/>
    </location>
</feature>
<name>A0A2T4UN29_9ACTN</name>
<dbReference type="InterPro" id="IPR036388">
    <property type="entry name" value="WH-like_DNA-bd_sf"/>
</dbReference>
<evidence type="ECO:0000256" key="2">
    <source>
        <dbReference type="PROSITE-ProRule" id="PRU01091"/>
    </source>
</evidence>
<dbReference type="EMBL" id="PYYB01000001">
    <property type="protein sequence ID" value="PTL60639.1"/>
    <property type="molecule type" value="Genomic_DNA"/>
</dbReference>
<gene>
    <name evidence="4" type="ORF">C7Y72_13855</name>
</gene>
<dbReference type="Proteomes" id="UP000240739">
    <property type="component" value="Unassembled WGS sequence"/>
</dbReference>
<proteinExistence type="predicted"/>
<keyword evidence="1 2" id="KW-0238">DNA-binding</keyword>